<keyword evidence="2 5" id="KW-0378">Hydrolase</keyword>
<keyword evidence="4 5" id="KW-0067">ATP-binding</keyword>
<dbReference type="SUPFAM" id="SSF52540">
    <property type="entry name" value="P-loop containing nucleoside triphosphate hydrolases"/>
    <property type="match status" value="1"/>
</dbReference>
<evidence type="ECO:0000256" key="1">
    <source>
        <dbReference type="ARBA" id="ARBA00022741"/>
    </source>
</evidence>
<dbReference type="Proteomes" id="UP000800981">
    <property type="component" value="Unassembled WGS sequence"/>
</dbReference>
<dbReference type="EMBL" id="JAANNP010000001">
    <property type="protein sequence ID" value="NHC12921.1"/>
    <property type="molecule type" value="Genomic_DNA"/>
</dbReference>
<dbReference type="PANTHER" id="PTHR11070">
    <property type="entry name" value="UVRD / RECB / PCRA DNA HELICASE FAMILY MEMBER"/>
    <property type="match status" value="1"/>
</dbReference>
<evidence type="ECO:0000313" key="8">
    <source>
        <dbReference type="Proteomes" id="UP000800981"/>
    </source>
</evidence>
<dbReference type="Pfam" id="PF00580">
    <property type="entry name" value="UvrD-helicase"/>
    <property type="match status" value="1"/>
</dbReference>
<name>A0ABX0GS54_9ACTN</name>
<feature type="domain" description="UvrD-like helicase ATP-binding" evidence="6">
    <location>
        <begin position="176"/>
        <end position="581"/>
    </location>
</feature>
<dbReference type="Gene3D" id="3.40.50.300">
    <property type="entry name" value="P-loop containing nucleotide triphosphate hydrolases"/>
    <property type="match status" value="2"/>
</dbReference>
<protein>
    <submittedName>
        <fullName evidence="7">AAA family ATPase</fullName>
    </submittedName>
</protein>
<evidence type="ECO:0000256" key="4">
    <source>
        <dbReference type="ARBA" id="ARBA00022840"/>
    </source>
</evidence>
<feature type="binding site" evidence="5">
    <location>
        <begin position="197"/>
        <end position="204"/>
    </location>
    <ligand>
        <name>ATP</name>
        <dbReference type="ChEBI" id="CHEBI:30616"/>
    </ligand>
</feature>
<gene>
    <name evidence="7" type="ORF">G9H71_03915</name>
</gene>
<accession>A0ABX0GS54</accession>
<comment type="caution">
    <text evidence="7">The sequence shown here is derived from an EMBL/GenBank/DDBJ whole genome shotgun (WGS) entry which is preliminary data.</text>
</comment>
<evidence type="ECO:0000259" key="6">
    <source>
        <dbReference type="PROSITE" id="PS51198"/>
    </source>
</evidence>
<evidence type="ECO:0000256" key="5">
    <source>
        <dbReference type="PROSITE-ProRule" id="PRU00560"/>
    </source>
</evidence>
<dbReference type="InterPro" id="IPR027417">
    <property type="entry name" value="P-loop_NTPase"/>
</dbReference>
<evidence type="ECO:0000256" key="2">
    <source>
        <dbReference type="ARBA" id="ARBA00022801"/>
    </source>
</evidence>
<reference evidence="7 8" key="1">
    <citation type="submission" date="2020-03" db="EMBL/GenBank/DDBJ databases">
        <title>Two novel Motilibacter sp.</title>
        <authorList>
            <person name="Liu S."/>
        </authorList>
    </citation>
    <scope>NUCLEOTIDE SEQUENCE [LARGE SCALE GENOMIC DNA]</scope>
    <source>
        <strain evidence="7 8">E257</strain>
    </source>
</reference>
<keyword evidence="8" id="KW-1185">Reference proteome</keyword>
<keyword evidence="3 5" id="KW-0347">Helicase</keyword>
<dbReference type="PROSITE" id="PS51198">
    <property type="entry name" value="UVRD_HELICASE_ATP_BIND"/>
    <property type="match status" value="1"/>
</dbReference>
<dbReference type="PANTHER" id="PTHR11070:SF45">
    <property type="entry name" value="DNA 3'-5' HELICASE"/>
    <property type="match status" value="1"/>
</dbReference>
<evidence type="ECO:0000256" key="3">
    <source>
        <dbReference type="ARBA" id="ARBA00022806"/>
    </source>
</evidence>
<evidence type="ECO:0000313" key="7">
    <source>
        <dbReference type="EMBL" id="NHC12921.1"/>
    </source>
</evidence>
<proteinExistence type="predicted"/>
<dbReference type="InterPro" id="IPR014016">
    <property type="entry name" value="UvrD-like_ATP-bd"/>
</dbReference>
<organism evidence="7 8">
    <name type="scientific">Motilibacter deserti</name>
    <dbReference type="NCBI Taxonomy" id="2714956"/>
    <lineage>
        <taxon>Bacteria</taxon>
        <taxon>Bacillati</taxon>
        <taxon>Actinomycetota</taxon>
        <taxon>Actinomycetes</taxon>
        <taxon>Motilibacterales</taxon>
        <taxon>Motilibacteraceae</taxon>
        <taxon>Motilibacter</taxon>
    </lineage>
</organism>
<dbReference type="InterPro" id="IPR000212">
    <property type="entry name" value="DNA_helicase_UvrD/REP"/>
</dbReference>
<keyword evidence="1 5" id="KW-0547">Nucleotide-binding</keyword>
<sequence length="741" mass="79540">MVARETAAEQAHLDEVYAHLDRRRAEVSAQLAKAERAPTAGTPAARVERDALVRMYSERAATLRGVEERLLFGRLDMVDGASHYVGRVGLSTDDRVQLLLDWRAPAAAAFYQATAATPLGVARRRHLSTEQRRVTGIEDELLDTSAGGHPAVAGQGALLAALNARRSGRMRDIVTTIQAEQDRIIRAPLPGVLVVQGGPGTGKTAVALHRAAYLLFTHRERIASSGVLVVGPNRAFLRYIEQVLPSLGETGAVLSTPGQLFPGVDATALESADAAAVKGGLRMADVVAQAVRNRQRVPGKPLRLSVDGAQVTLRPADVVFARDRARASRKPHNAARVVFVKAVLERLARQLAAAQRVELNEDTRPGLLAELRESRDVRREVNLCWMPLTPQKLLTELYADPAKLAAAADGRLSRAERRLLRRDPGSAWTPADVPLLDEAAELLGSDDTAAQLDAARAAAERKAERDYAQQALAMSGAAGMLTADDLLDRYASDAASLSVAERASEDREWAFGHVIVDEAQELSPMQWRLLMRRCPTRSMTVVGDIAQTGALAGASSWGEMLDPYVEGRWHQEQLTVNYRTPRRVMEVANDVLEAAGIPAAAAKSVRDVHWDPTSHSVAPRDAAALLDVVRDELGHLDGGRLAVLTSRADQEWAVGVLRDALPAGSVGDGPTTLDSAVSVMTATEAKGLEFDAVVLVEPAALLAESARGVNDLFVAMTRPTQRLRVLHSSALPAGLGGLRAA</sequence>